<evidence type="ECO:0000313" key="2">
    <source>
        <dbReference type="Proteomes" id="UP001597237"/>
    </source>
</evidence>
<dbReference type="RefSeq" id="WP_377282337.1">
    <property type="nucleotide sequence ID" value="NZ_JBHRSI010000006.1"/>
</dbReference>
<gene>
    <name evidence="1" type="ORF">ACFSC0_04590</name>
</gene>
<evidence type="ECO:0000313" key="1">
    <source>
        <dbReference type="EMBL" id="MFD1782663.1"/>
    </source>
</evidence>
<accession>A0ABW4MYS6</accession>
<sequence length="122" mass="12387">MNAAVPSADIFGALALELERAGELCDQLETVMARLVEASGSAAPEDAMRDAQAVDALGQTLRGLAGFVETLSQQGKGPVGYDVAPALKTITLAALAARLAAETGQASGAHGPGHEEGELQLF</sequence>
<dbReference type="Proteomes" id="UP001597237">
    <property type="component" value="Unassembled WGS sequence"/>
</dbReference>
<reference evidence="2" key="1">
    <citation type="journal article" date="2019" name="Int. J. Syst. Evol. Microbiol.">
        <title>The Global Catalogue of Microorganisms (GCM) 10K type strain sequencing project: providing services to taxonomists for standard genome sequencing and annotation.</title>
        <authorList>
            <consortium name="The Broad Institute Genomics Platform"/>
            <consortium name="The Broad Institute Genome Sequencing Center for Infectious Disease"/>
            <person name="Wu L."/>
            <person name="Ma J."/>
        </authorList>
    </citation>
    <scope>NUCLEOTIDE SEQUENCE [LARGE SCALE GENOMIC DNA]</scope>
    <source>
        <strain evidence="2">DFY28</strain>
    </source>
</reference>
<keyword evidence="2" id="KW-1185">Reference proteome</keyword>
<protein>
    <recommendedName>
        <fullName evidence="3">Chemotaxis protein CheA</fullName>
    </recommendedName>
</protein>
<organism evidence="1 2">
    <name type="scientific">Phenylobacterium terrae</name>
    <dbReference type="NCBI Taxonomy" id="2665495"/>
    <lineage>
        <taxon>Bacteria</taxon>
        <taxon>Pseudomonadati</taxon>
        <taxon>Pseudomonadota</taxon>
        <taxon>Alphaproteobacteria</taxon>
        <taxon>Caulobacterales</taxon>
        <taxon>Caulobacteraceae</taxon>
        <taxon>Phenylobacterium</taxon>
    </lineage>
</organism>
<proteinExistence type="predicted"/>
<evidence type="ECO:0008006" key="3">
    <source>
        <dbReference type="Google" id="ProtNLM"/>
    </source>
</evidence>
<dbReference type="EMBL" id="JBHUEY010000001">
    <property type="protein sequence ID" value="MFD1782663.1"/>
    <property type="molecule type" value="Genomic_DNA"/>
</dbReference>
<comment type="caution">
    <text evidence="1">The sequence shown here is derived from an EMBL/GenBank/DDBJ whole genome shotgun (WGS) entry which is preliminary data.</text>
</comment>
<name>A0ABW4MYS6_9CAUL</name>